<reference evidence="11 14" key="2">
    <citation type="submission" date="2019-07" db="EMBL/GenBank/DDBJ databases">
        <title>Whole genome shotgun sequence of Halolactibacillus halophilus NBRC 100868.</title>
        <authorList>
            <person name="Hosoyama A."/>
            <person name="Uohara A."/>
            <person name="Ohji S."/>
            <person name="Ichikawa N."/>
        </authorList>
    </citation>
    <scope>NUCLEOTIDE SEQUENCE [LARGE SCALE GENOMIC DNA]</scope>
    <source>
        <strain evidence="11 14">NBRC 100868</strain>
    </source>
</reference>
<evidence type="ECO:0000256" key="3">
    <source>
        <dbReference type="ARBA" id="ARBA00022605"/>
    </source>
</evidence>
<dbReference type="UniPathway" id="UPA00068">
    <property type="reaction ID" value="UER00107"/>
</dbReference>
<name>A0A1I5P1G0_9BACI</name>
<evidence type="ECO:0000256" key="1">
    <source>
        <dbReference type="ARBA" id="ARBA00004828"/>
    </source>
</evidence>
<dbReference type="EC" id="2.7.2.8" evidence="9"/>
<dbReference type="STRING" id="306540.SAMN05421839_11228"/>
<dbReference type="Proteomes" id="UP000242243">
    <property type="component" value="Unassembled WGS sequence"/>
</dbReference>
<keyword evidence="6 9" id="KW-0418">Kinase</keyword>
<comment type="function">
    <text evidence="9">Catalyzes the ATP-dependent phosphorylation of N-acetyl-L-glutamate.</text>
</comment>
<keyword evidence="7 9" id="KW-0067">ATP-binding</keyword>
<evidence type="ECO:0000256" key="2">
    <source>
        <dbReference type="ARBA" id="ARBA00022571"/>
    </source>
</evidence>
<keyword evidence="14" id="KW-1185">Reference proteome</keyword>
<dbReference type="OrthoDB" id="9803155at2"/>
<feature type="site" description="Transition state stabilizer" evidence="9">
    <location>
        <position position="215"/>
    </location>
</feature>
<dbReference type="Proteomes" id="UP000321547">
    <property type="component" value="Unassembled WGS sequence"/>
</dbReference>
<dbReference type="RefSeq" id="WP_089831403.1">
    <property type="nucleotide sequence ID" value="NZ_BJWI01000011.1"/>
</dbReference>
<dbReference type="CDD" id="cd04238">
    <property type="entry name" value="AAK_NAGK-like"/>
    <property type="match status" value="1"/>
</dbReference>
<evidence type="ECO:0000313" key="14">
    <source>
        <dbReference type="Proteomes" id="UP000321547"/>
    </source>
</evidence>
<dbReference type="EMBL" id="BJWI01000011">
    <property type="protein sequence ID" value="GEM01536.1"/>
    <property type="molecule type" value="Genomic_DNA"/>
</dbReference>
<dbReference type="InterPro" id="IPR001048">
    <property type="entry name" value="Asp/Glu/Uridylate_kinase"/>
</dbReference>
<reference evidence="12 13" key="1">
    <citation type="submission" date="2016-10" db="EMBL/GenBank/DDBJ databases">
        <authorList>
            <person name="de Groot N.N."/>
        </authorList>
    </citation>
    <scope>NUCLEOTIDE SEQUENCE [LARGE SCALE GENOMIC DNA]</scope>
    <source>
        <strain evidence="12 13">DSM 17073</strain>
    </source>
</reference>
<dbReference type="AlphaFoldDB" id="A0A1I5P1G0"/>
<feature type="domain" description="Aspartate/glutamate/uridylate kinase" evidence="10">
    <location>
        <begin position="3"/>
        <end position="234"/>
    </location>
</feature>
<dbReference type="GO" id="GO:0003991">
    <property type="term" value="F:acetylglutamate kinase activity"/>
    <property type="evidence" value="ECO:0007669"/>
    <property type="project" value="UniProtKB-UniRule"/>
</dbReference>
<dbReference type="NCBIfam" id="TIGR00761">
    <property type="entry name" value="argB"/>
    <property type="match status" value="1"/>
</dbReference>
<keyword evidence="5 9" id="KW-0547">Nucleotide-binding</keyword>
<dbReference type="PANTHER" id="PTHR23342:SF0">
    <property type="entry name" value="N-ACETYLGLUTAMATE SYNTHASE, MITOCHONDRIAL"/>
    <property type="match status" value="1"/>
</dbReference>
<gene>
    <name evidence="9 11" type="primary">argB</name>
    <name evidence="11" type="ORF">HHA03_10680</name>
    <name evidence="12" type="ORF">SAMN05421839_11228</name>
</gene>
<dbReference type="PANTHER" id="PTHR23342">
    <property type="entry name" value="N-ACETYLGLUTAMATE SYNTHASE"/>
    <property type="match status" value="1"/>
</dbReference>
<dbReference type="SUPFAM" id="SSF53633">
    <property type="entry name" value="Carbamate kinase-like"/>
    <property type="match status" value="1"/>
</dbReference>
<comment type="similarity">
    <text evidence="9">Belongs to the acetylglutamate kinase family. ArgB subfamily.</text>
</comment>
<dbReference type="GO" id="GO:0005737">
    <property type="term" value="C:cytoplasm"/>
    <property type="evidence" value="ECO:0007669"/>
    <property type="project" value="UniProtKB-SubCell"/>
</dbReference>
<keyword evidence="4 9" id="KW-0808">Transferase</keyword>
<evidence type="ECO:0000256" key="4">
    <source>
        <dbReference type="ARBA" id="ARBA00022679"/>
    </source>
</evidence>
<accession>A0A1I5P1G0</accession>
<comment type="catalytic activity">
    <reaction evidence="8 9">
        <text>N-acetyl-L-glutamate + ATP = N-acetyl-L-glutamyl 5-phosphate + ADP</text>
        <dbReference type="Rhea" id="RHEA:14629"/>
        <dbReference type="ChEBI" id="CHEBI:30616"/>
        <dbReference type="ChEBI" id="CHEBI:44337"/>
        <dbReference type="ChEBI" id="CHEBI:57936"/>
        <dbReference type="ChEBI" id="CHEBI:456216"/>
        <dbReference type="EC" id="2.7.2.8"/>
    </reaction>
</comment>
<feature type="site" description="Transition state stabilizer" evidence="9">
    <location>
        <position position="7"/>
    </location>
</feature>
<feature type="binding site" evidence="9">
    <location>
        <begin position="41"/>
        <end position="42"/>
    </location>
    <ligand>
        <name>substrate</name>
    </ligand>
</feature>
<comment type="subcellular location">
    <subcellularLocation>
        <location evidence="9">Cytoplasm</location>
    </subcellularLocation>
</comment>
<comment type="pathway">
    <text evidence="1 9">Amino-acid biosynthesis; L-arginine biosynthesis; N(2)-acetyl-L-ornithine from L-glutamate: step 2/4.</text>
</comment>
<dbReference type="GO" id="GO:0005524">
    <property type="term" value="F:ATP binding"/>
    <property type="evidence" value="ECO:0007669"/>
    <property type="project" value="UniProtKB-UniRule"/>
</dbReference>
<feature type="binding site" evidence="9">
    <location>
        <position position="63"/>
    </location>
    <ligand>
        <name>substrate</name>
    </ligand>
</feature>
<evidence type="ECO:0000256" key="8">
    <source>
        <dbReference type="ARBA" id="ARBA00048141"/>
    </source>
</evidence>
<evidence type="ECO:0000256" key="9">
    <source>
        <dbReference type="HAMAP-Rule" id="MF_00082"/>
    </source>
</evidence>
<evidence type="ECO:0000313" key="12">
    <source>
        <dbReference type="EMBL" id="SFP27843.1"/>
    </source>
</evidence>
<evidence type="ECO:0000256" key="6">
    <source>
        <dbReference type="ARBA" id="ARBA00022777"/>
    </source>
</evidence>
<keyword evidence="3 9" id="KW-0028">Amino-acid biosynthesis</keyword>
<dbReference type="InterPro" id="IPR037528">
    <property type="entry name" value="ArgB"/>
</dbReference>
<organism evidence="12 13">
    <name type="scientific">Halolactibacillus halophilus</name>
    <dbReference type="NCBI Taxonomy" id="306540"/>
    <lineage>
        <taxon>Bacteria</taxon>
        <taxon>Bacillati</taxon>
        <taxon>Bacillota</taxon>
        <taxon>Bacilli</taxon>
        <taxon>Bacillales</taxon>
        <taxon>Bacillaceae</taxon>
        <taxon>Halolactibacillus</taxon>
    </lineage>
</organism>
<dbReference type="InterPro" id="IPR004662">
    <property type="entry name" value="AcgluKinase_fam"/>
</dbReference>
<keyword evidence="9" id="KW-0963">Cytoplasm</keyword>
<keyword evidence="2 9" id="KW-0055">Arginine biosynthesis</keyword>
<dbReference type="PIRSF" id="PIRSF000728">
    <property type="entry name" value="NAGK"/>
    <property type="match status" value="1"/>
</dbReference>
<dbReference type="EMBL" id="FOXC01000012">
    <property type="protein sequence ID" value="SFP27843.1"/>
    <property type="molecule type" value="Genomic_DNA"/>
</dbReference>
<evidence type="ECO:0000259" key="10">
    <source>
        <dbReference type="Pfam" id="PF00696"/>
    </source>
</evidence>
<dbReference type="Pfam" id="PF00696">
    <property type="entry name" value="AA_kinase"/>
    <property type="match status" value="1"/>
</dbReference>
<feature type="binding site" evidence="9">
    <location>
        <position position="157"/>
    </location>
    <ligand>
        <name>substrate</name>
    </ligand>
</feature>
<dbReference type="HAMAP" id="MF_00082">
    <property type="entry name" value="ArgB"/>
    <property type="match status" value="1"/>
</dbReference>
<evidence type="ECO:0000313" key="13">
    <source>
        <dbReference type="Proteomes" id="UP000242243"/>
    </source>
</evidence>
<dbReference type="InterPro" id="IPR036393">
    <property type="entry name" value="AceGlu_kinase-like_sf"/>
</dbReference>
<proteinExistence type="inferred from homology"/>
<evidence type="ECO:0000256" key="7">
    <source>
        <dbReference type="ARBA" id="ARBA00022840"/>
    </source>
</evidence>
<evidence type="ECO:0000313" key="11">
    <source>
        <dbReference type="EMBL" id="GEM01536.1"/>
    </source>
</evidence>
<dbReference type="FunFam" id="3.40.1160.10:FF:000004">
    <property type="entry name" value="Acetylglutamate kinase"/>
    <property type="match status" value="1"/>
</dbReference>
<evidence type="ECO:0000256" key="5">
    <source>
        <dbReference type="ARBA" id="ARBA00022741"/>
    </source>
</evidence>
<protein>
    <recommendedName>
        <fullName evidence="9">Acetylglutamate kinase</fullName>
        <ecNumber evidence="9">2.7.2.8</ecNumber>
    </recommendedName>
    <alternativeName>
        <fullName evidence="9">N-acetyl-L-glutamate 5-phosphotransferase</fullName>
    </alternativeName>
    <alternativeName>
        <fullName evidence="9">NAG kinase</fullName>
        <shortName evidence="9">NAGK</shortName>
    </alternativeName>
</protein>
<dbReference type="GO" id="GO:0042450">
    <property type="term" value="P:L-arginine biosynthetic process via ornithine"/>
    <property type="evidence" value="ECO:0007669"/>
    <property type="project" value="UniProtKB-UniRule"/>
</dbReference>
<sequence length="262" mass="27729">MQTIVFKCGGSIVDALPESFFEMLGTLKATHDVAPVIVHGGGPMISSKLKQLNVTSTFVDGLRVTTNEVLDVVEMVLSGAVNKQIVRKLSVFNDKVVGISGVDGGLLKAVPVTKVDQIGYVGEVTDVNHDFLTTLTTNGYIPVISPLALGTDAQRYNVNADMAAAAIADCLSAPLLFISDIPGVKQDERILNHLSQQEIESLIEAGTIYGGMIPKVQSALEALDKGVPEVAIVSGLEERAIHQFIAGEAVGTRITLSEVAYV</sequence>
<dbReference type="Gene3D" id="3.40.1160.10">
    <property type="entry name" value="Acetylglutamate kinase-like"/>
    <property type="match status" value="1"/>
</dbReference>